<feature type="compositionally biased region" description="Low complexity" evidence="1">
    <location>
        <begin position="30"/>
        <end position="45"/>
    </location>
</feature>
<dbReference type="RefSeq" id="WP_308476324.1">
    <property type="nucleotide sequence ID" value="NZ_OY726394.1"/>
</dbReference>
<feature type="chain" id="PRO_5045626862" evidence="2">
    <location>
        <begin position="26"/>
        <end position="195"/>
    </location>
</feature>
<evidence type="ECO:0000313" key="5">
    <source>
        <dbReference type="Proteomes" id="UP001190336"/>
    </source>
</evidence>
<feature type="domain" description="PepSY" evidence="3">
    <location>
        <begin position="139"/>
        <end position="191"/>
    </location>
</feature>
<dbReference type="Pfam" id="PF03413">
    <property type="entry name" value="PepSY"/>
    <property type="match status" value="1"/>
</dbReference>
<dbReference type="InterPro" id="IPR025711">
    <property type="entry name" value="PepSY"/>
</dbReference>
<reference evidence="4 5" key="1">
    <citation type="submission" date="2023-08" db="EMBL/GenBank/DDBJ databases">
        <authorList>
            <person name="Folkvardsen B D."/>
            <person name="Norman A."/>
        </authorList>
    </citation>
    <scope>NUCLEOTIDE SEQUENCE [LARGE SCALE GENOMIC DNA]</scope>
    <source>
        <strain evidence="4 5">Mu0083</strain>
    </source>
</reference>
<proteinExistence type="predicted"/>
<evidence type="ECO:0000256" key="2">
    <source>
        <dbReference type="SAM" id="SignalP"/>
    </source>
</evidence>
<evidence type="ECO:0000256" key="1">
    <source>
        <dbReference type="SAM" id="MobiDB-lite"/>
    </source>
</evidence>
<keyword evidence="5" id="KW-1185">Reference proteome</keyword>
<name>A0ABN9MVU8_9MYCO</name>
<evidence type="ECO:0000259" key="3">
    <source>
        <dbReference type="Pfam" id="PF03413"/>
    </source>
</evidence>
<dbReference type="EMBL" id="OY726394">
    <property type="protein sequence ID" value="CAJ1496064.1"/>
    <property type="molecule type" value="Genomic_DNA"/>
</dbReference>
<feature type="region of interest" description="Disordered" evidence="1">
    <location>
        <begin position="30"/>
        <end position="53"/>
    </location>
</feature>
<sequence>MRGLVNVVGSGLVAVVVALSLAGCADNGTSGASASGSAAPDASWSRPEAPPDPRTLVRASELAVSQVPDSALIFIESLTSDAGTWKAGLVTPDGTEHQVKIGSDGIAVLVGPTVTDDGEADKAKRRANVEGAHLDFRSAVDTVLAAVPNGSITELSLLDINGTVVWNADVWDQDLAERDVTVDAASGKVTANRRV</sequence>
<gene>
    <name evidence="4" type="ORF">MU0083_001322</name>
</gene>
<dbReference type="Proteomes" id="UP001190336">
    <property type="component" value="Chromosome"/>
</dbReference>
<accession>A0ABN9MVU8</accession>
<evidence type="ECO:0000313" key="4">
    <source>
        <dbReference type="EMBL" id="CAJ1496064.1"/>
    </source>
</evidence>
<feature type="signal peptide" evidence="2">
    <location>
        <begin position="1"/>
        <end position="25"/>
    </location>
</feature>
<keyword evidence="2" id="KW-0732">Signal</keyword>
<dbReference type="PROSITE" id="PS51257">
    <property type="entry name" value="PROKAR_LIPOPROTEIN"/>
    <property type="match status" value="1"/>
</dbReference>
<organism evidence="4 5">
    <name type="scientific">[Mycobacterium] kokjensenii</name>
    <dbReference type="NCBI Taxonomy" id="3064287"/>
    <lineage>
        <taxon>Bacteria</taxon>
        <taxon>Bacillati</taxon>
        <taxon>Actinomycetota</taxon>
        <taxon>Actinomycetes</taxon>
        <taxon>Mycobacteriales</taxon>
        <taxon>Mycobacteriaceae</taxon>
        <taxon>Mycolicibacter</taxon>
    </lineage>
</organism>
<dbReference type="Gene3D" id="3.10.450.40">
    <property type="match status" value="1"/>
</dbReference>
<protein>
    <submittedName>
        <fullName evidence="4">Metallopeptidase</fullName>
    </submittedName>
</protein>